<feature type="non-terminal residue" evidence="14">
    <location>
        <position position="79"/>
    </location>
</feature>
<comment type="catalytic activity">
    <reaction evidence="9">
        <text>formate + acetyl-CoA = pyruvate + CoA</text>
        <dbReference type="Rhea" id="RHEA:11844"/>
        <dbReference type="ChEBI" id="CHEBI:15361"/>
        <dbReference type="ChEBI" id="CHEBI:15740"/>
        <dbReference type="ChEBI" id="CHEBI:57287"/>
        <dbReference type="ChEBI" id="CHEBI:57288"/>
        <dbReference type="EC" id="2.3.1.54"/>
    </reaction>
</comment>
<evidence type="ECO:0000256" key="6">
    <source>
        <dbReference type="ARBA" id="ARBA00022818"/>
    </source>
</evidence>
<feature type="region of interest" description="Disordered" evidence="11">
    <location>
        <begin position="13"/>
        <end position="38"/>
    </location>
</feature>
<sequence length="79" mass="8227">SVITITSNVVYGKNTGNTPGGRRTGEPFEPGANPMHGRDTKGTLASLSSVAKIPYAYAMDGISNTFSIVPKALGKEEVT</sequence>
<dbReference type="EC" id="2.3.1.54" evidence="3"/>
<evidence type="ECO:0000256" key="9">
    <source>
        <dbReference type="ARBA" id="ARBA00049029"/>
    </source>
</evidence>
<evidence type="ECO:0000256" key="2">
    <source>
        <dbReference type="ARBA" id="ARBA00008375"/>
    </source>
</evidence>
<comment type="function">
    <text evidence="8">Catalyzes the conversion of pyruvate to formate and acetyl-CoA.</text>
</comment>
<dbReference type="InterPro" id="IPR050244">
    <property type="entry name" value="Auton_GlycylRad_Cofactor"/>
</dbReference>
<accession>A0ABU3XIB3</accession>
<evidence type="ECO:0000256" key="7">
    <source>
        <dbReference type="ARBA" id="ARBA00023315"/>
    </source>
</evidence>
<organism evidence="14 15">
    <name type="scientific">Alkalihalophilus lindianensis</name>
    <dbReference type="NCBI Taxonomy" id="1630542"/>
    <lineage>
        <taxon>Bacteria</taxon>
        <taxon>Bacillati</taxon>
        <taxon>Bacillota</taxon>
        <taxon>Bacilli</taxon>
        <taxon>Bacillales</taxon>
        <taxon>Bacillaceae</taxon>
        <taxon>Alkalihalophilus</taxon>
    </lineage>
</organism>
<dbReference type="PROSITE" id="PS51149">
    <property type="entry name" value="GLY_RADICAL_2"/>
    <property type="match status" value="1"/>
</dbReference>
<dbReference type="InterPro" id="IPR004184">
    <property type="entry name" value="PFL_dom"/>
</dbReference>
<dbReference type="EMBL" id="JAWJBA010001008">
    <property type="protein sequence ID" value="MDV2687642.1"/>
    <property type="molecule type" value="Genomic_DNA"/>
</dbReference>
<evidence type="ECO:0000313" key="15">
    <source>
        <dbReference type="Proteomes" id="UP001287282"/>
    </source>
</evidence>
<reference evidence="14 15" key="1">
    <citation type="submission" date="2023-10" db="EMBL/GenBank/DDBJ databases">
        <title>Screening of Alkalihalobacillus lindianensis BZ-TG-R113 and Its Alleviation of Salt Stress on Rapeseed Growth.</title>
        <authorList>
            <person name="Zhao B."/>
            <person name="Guo T."/>
        </authorList>
    </citation>
    <scope>NUCLEOTIDE SEQUENCE [LARGE SCALE GENOMIC DNA]</scope>
    <source>
        <strain evidence="14 15">BZ-TG-R113</strain>
    </source>
</reference>
<dbReference type="RefSeq" id="WP_317124488.1">
    <property type="nucleotide sequence ID" value="NZ_JAWJBA010001008.1"/>
</dbReference>
<evidence type="ECO:0000259" key="13">
    <source>
        <dbReference type="PROSITE" id="PS51554"/>
    </source>
</evidence>
<keyword evidence="7" id="KW-0012">Acyltransferase</keyword>
<dbReference type="SUPFAM" id="SSF51998">
    <property type="entry name" value="PFL-like glycyl radical enzymes"/>
    <property type="match status" value="1"/>
</dbReference>
<comment type="similarity">
    <text evidence="2">Belongs to the glycyl radical enzyme (GRE) family. PFL subfamily.</text>
</comment>
<keyword evidence="4" id="KW-0963">Cytoplasm</keyword>
<dbReference type="Pfam" id="PF01228">
    <property type="entry name" value="Gly_radical"/>
    <property type="match status" value="1"/>
</dbReference>
<feature type="domain" description="Glycine radical" evidence="12">
    <location>
        <begin position="30"/>
        <end position="79"/>
    </location>
</feature>
<comment type="subcellular location">
    <subcellularLocation>
        <location evidence="1">Cytoplasm</location>
    </subcellularLocation>
</comment>
<dbReference type="Proteomes" id="UP001287282">
    <property type="component" value="Unassembled WGS sequence"/>
</dbReference>
<evidence type="ECO:0000259" key="12">
    <source>
        <dbReference type="PROSITE" id="PS51149"/>
    </source>
</evidence>
<evidence type="ECO:0000256" key="3">
    <source>
        <dbReference type="ARBA" id="ARBA00013214"/>
    </source>
</evidence>
<proteinExistence type="inferred from homology"/>
<gene>
    <name evidence="14" type="ORF">RYX56_25165</name>
</gene>
<evidence type="ECO:0000256" key="11">
    <source>
        <dbReference type="SAM" id="MobiDB-lite"/>
    </source>
</evidence>
<dbReference type="PANTHER" id="PTHR30191:SF0">
    <property type="entry name" value="FORMATE ACETYLTRANSFERASE 1"/>
    <property type="match status" value="1"/>
</dbReference>
<dbReference type="PROSITE" id="PS51554">
    <property type="entry name" value="PFL"/>
    <property type="match status" value="1"/>
</dbReference>
<dbReference type="Gene3D" id="3.20.70.20">
    <property type="match status" value="1"/>
</dbReference>
<evidence type="ECO:0000256" key="5">
    <source>
        <dbReference type="ARBA" id="ARBA00022679"/>
    </source>
</evidence>
<keyword evidence="5" id="KW-0808">Transferase</keyword>
<feature type="domain" description="PFL" evidence="13">
    <location>
        <begin position="1"/>
        <end position="23"/>
    </location>
</feature>
<evidence type="ECO:0000256" key="4">
    <source>
        <dbReference type="ARBA" id="ARBA00022490"/>
    </source>
</evidence>
<evidence type="ECO:0000256" key="10">
    <source>
        <dbReference type="PROSITE-ProRule" id="PRU00493"/>
    </source>
</evidence>
<name>A0ABU3XIB3_9BACI</name>
<dbReference type="PANTHER" id="PTHR30191">
    <property type="entry name" value="FORMATE ACETYLTRANSFERASE"/>
    <property type="match status" value="1"/>
</dbReference>
<comment type="caution">
    <text evidence="10">Lacks conserved residue(s) required for the propagation of feature annotation.</text>
</comment>
<evidence type="ECO:0000256" key="8">
    <source>
        <dbReference type="ARBA" id="ARBA00034302"/>
    </source>
</evidence>
<evidence type="ECO:0000313" key="14">
    <source>
        <dbReference type="EMBL" id="MDV2687642.1"/>
    </source>
</evidence>
<comment type="caution">
    <text evidence="14">The sequence shown here is derived from an EMBL/GenBank/DDBJ whole genome shotgun (WGS) entry which is preliminary data.</text>
</comment>
<dbReference type="InterPro" id="IPR001150">
    <property type="entry name" value="Gly_radical"/>
</dbReference>
<evidence type="ECO:0000256" key="1">
    <source>
        <dbReference type="ARBA" id="ARBA00004496"/>
    </source>
</evidence>
<protein>
    <recommendedName>
        <fullName evidence="3">formate C-acetyltransferase</fullName>
        <ecNumber evidence="3">2.3.1.54</ecNumber>
    </recommendedName>
</protein>
<keyword evidence="6" id="KW-0556">Organic radical</keyword>
<feature type="non-terminal residue" evidence="14">
    <location>
        <position position="1"/>
    </location>
</feature>
<keyword evidence="15" id="KW-1185">Reference proteome</keyword>